<reference evidence="2 3" key="1">
    <citation type="journal article" date="2023" name="Limnol Oceanogr Lett">
        <title>Environmental adaptations by the intertidal Antarctic cyanobacterium Halotia branconii CENA392 as revealed using long-read genome sequencing.</title>
        <authorList>
            <person name="Dextro R.B."/>
            <person name="Delbaje E."/>
            <person name="Freitas P.N.N."/>
            <person name="Geraldes V."/>
            <person name="Pinto E."/>
            <person name="Long P.F."/>
            <person name="Fiore M.F."/>
        </authorList>
    </citation>
    <scope>NUCLEOTIDE SEQUENCE [LARGE SCALE GENOMIC DNA]</scope>
    <source>
        <strain evidence="2 3">CENA392</strain>
        <plasmid evidence="2 3">unnamed1</plasmid>
    </source>
</reference>
<dbReference type="RefSeq" id="WP_281486338.1">
    <property type="nucleotide sequence ID" value="NZ_CP124544.1"/>
</dbReference>
<keyword evidence="3" id="KW-1185">Reference proteome</keyword>
<sequence length="125" mass="14437">MANTTAKTAEEIVADLEQFTGSSVVYRHWLGVLRYTEGVKYLAESTQCYWLLDAIGSYQGQLQSNPELRDFQIWHLIVQEKTATLICGEDTDKEVLRQQIKYTDFPLPEIKLYLAQKVLMLPSEY</sequence>
<dbReference type="AlphaFoldDB" id="A0AAJ6NYL5"/>
<evidence type="ECO:0000313" key="3">
    <source>
        <dbReference type="Proteomes" id="UP001223520"/>
    </source>
</evidence>
<evidence type="ECO:0000259" key="1">
    <source>
        <dbReference type="Pfam" id="PF21781"/>
    </source>
</evidence>
<dbReference type="Proteomes" id="UP001223520">
    <property type="component" value="Plasmid unnamed1"/>
</dbReference>
<name>A0AAJ6NYL5_9CYAN</name>
<gene>
    <name evidence="2" type="ORF">QI031_30535</name>
</gene>
<proteinExistence type="predicted"/>
<evidence type="ECO:0000313" key="2">
    <source>
        <dbReference type="EMBL" id="WGV29143.1"/>
    </source>
</evidence>
<geneLocation type="plasmid" evidence="2 3">
    <name>unnamed1</name>
</geneLocation>
<feature type="domain" description="DUF6876" evidence="1">
    <location>
        <begin position="11"/>
        <end position="125"/>
    </location>
</feature>
<dbReference type="EMBL" id="CP124544">
    <property type="protein sequence ID" value="WGV29143.1"/>
    <property type="molecule type" value="Genomic_DNA"/>
</dbReference>
<dbReference type="Pfam" id="PF21781">
    <property type="entry name" value="DUF6876"/>
    <property type="match status" value="1"/>
</dbReference>
<dbReference type="KEGG" id="hbq:QI031_30535"/>
<keyword evidence="2" id="KW-0614">Plasmid</keyword>
<dbReference type="InterPro" id="IPR049241">
    <property type="entry name" value="DUF6876"/>
</dbReference>
<organism evidence="2 3">
    <name type="scientific">Halotia branconii CENA392</name>
    <dbReference type="NCBI Taxonomy" id="1539056"/>
    <lineage>
        <taxon>Bacteria</taxon>
        <taxon>Bacillati</taxon>
        <taxon>Cyanobacteriota</taxon>
        <taxon>Cyanophyceae</taxon>
        <taxon>Nostocales</taxon>
        <taxon>Nodulariaceae</taxon>
        <taxon>Halotia</taxon>
    </lineage>
</organism>
<protein>
    <recommendedName>
        <fullName evidence="1">DUF6876 domain-containing protein</fullName>
    </recommendedName>
</protein>
<accession>A0AAJ6NYL5</accession>